<organism evidence="1 2">
    <name type="scientific">Ficus carica</name>
    <name type="common">Common fig</name>
    <dbReference type="NCBI Taxonomy" id="3494"/>
    <lineage>
        <taxon>Eukaryota</taxon>
        <taxon>Viridiplantae</taxon>
        <taxon>Streptophyta</taxon>
        <taxon>Embryophyta</taxon>
        <taxon>Tracheophyta</taxon>
        <taxon>Spermatophyta</taxon>
        <taxon>Magnoliopsida</taxon>
        <taxon>eudicotyledons</taxon>
        <taxon>Gunneridae</taxon>
        <taxon>Pentapetalae</taxon>
        <taxon>rosids</taxon>
        <taxon>fabids</taxon>
        <taxon>Rosales</taxon>
        <taxon>Moraceae</taxon>
        <taxon>Ficeae</taxon>
        <taxon>Ficus</taxon>
    </lineage>
</organism>
<dbReference type="Proteomes" id="UP001187192">
    <property type="component" value="Unassembled WGS sequence"/>
</dbReference>
<evidence type="ECO:0000313" key="1">
    <source>
        <dbReference type="EMBL" id="GMN50951.1"/>
    </source>
</evidence>
<protein>
    <submittedName>
        <fullName evidence="1">Uncharacterized protein</fullName>
    </submittedName>
</protein>
<comment type="caution">
    <text evidence="1">The sequence shown here is derived from an EMBL/GenBank/DDBJ whole genome shotgun (WGS) entry which is preliminary data.</text>
</comment>
<reference evidence="1" key="1">
    <citation type="submission" date="2023-07" db="EMBL/GenBank/DDBJ databases">
        <title>draft genome sequence of fig (Ficus carica).</title>
        <authorList>
            <person name="Takahashi T."/>
            <person name="Nishimura K."/>
        </authorList>
    </citation>
    <scope>NUCLEOTIDE SEQUENCE</scope>
</reference>
<accession>A0AA88DCC6</accession>
<dbReference type="EMBL" id="BTGU01000035">
    <property type="protein sequence ID" value="GMN50951.1"/>
    <property type="molecule type" value="Genomic_DNA"/>
</dbReference>
<gene>
    <name evidence="1" type="ORF">TIFTF001_020101</name>
</gene>
<name>A0AA88DCC6_FICCA</name>
<proteinExistence type="predicted"/>
<dbReference type="AlphaFoldDB" id="A0AA88DCC6"/>
<evidence type="ECO:0000313" key="2">
    <source>
        <dbReference type="Proteomes" id="UP001187192"/>
    </source>
</evidence>
<sequence length="73" mass="8135">MAQITRVFHAQTRARACQQRVTGVPFGVSWLPRQAKDCHTSKWAPAAESVAATWPTRSRSPRCILLCTLLGKE</sequence>
<keyword evidence="2" id="KW-1185">Reference proteome</keyword>